<dbReference type="InterPro" id="IPR000014">
    <property type="entry name" value="PAS"/>
</dbReference>
<accession>A0A8J7LYQ1</accession>
<evidence type="ECO:0000313" key="9">
    <source>
        <dbReference type="EMBL" id="MBJ6725242.1"/>
    </source>
</evidence>
<comment type="catalytic activity">
    <reaction evidence="1">
        <text>ATP + protein L-histidine = ADP + protein N-phospho-L-histidine.</text>
        <dbReference type="EC" id="2.7.13.3"/>
    </reaction>
</comment>
<keyword evidence="3" id="KW-0597">Phosphoprotein</keyword>
<proteinExistence type="predicted"/>
<dbReference type="Gene3D" id="3.30.565.10">
    <property type="entry name" value="Histidine kinase-like ATPase, C-terminal domain"/>
    <property type="match status" value="1"/>
</dbReference>
<evidence type="ECO:0000256" key="3">
    <source>
        <dbReference type="ARBA" id="ARBA00022553"/>
    </source>
</evidence>
<keyword evidence="6" id="KW-0472">Membrane</keyword>
<keyword evidence="7" id="KW-0175">Coiled coil</keyword>
<dbReference type="GO" id="GO:0030295">
    <property type="term" value="F:protein kinase activator activity"/>
    <property type="evidence" value="ECO:0007669"/>
    <property type="project" value="TreeGrafter"/>
</dbReference>
<dbReference type="InterPro" id="IPR004358">
    <property type="entry name" value="Sig_transdc_His_kin-like_C"/>
</dbReference>
<dbReference type="GO" id="GO:0000155">
    <property type="term" value="F:phosphorelay sensor kinase activity"/>
    <property type="evidence" value="ECO:0007669"/>
    <property type="project" value="InterPro"/>
</dbReference>
<dbReference type="Proteomes" id="UP000636888">
    <property type="component" value="Unassembled WGS sequence"/>
</dbReference>
<dbReference type="GO" id="GO:0016020">
    <property type="term" value="C:membrane"/>
    <property type="evidence" value="ECO:0007669"/>
    <property type="project" value="UniProtKB-SubCell"/>
</dbReference>
<feature type="coiled-coil region" evidence="7">
    <location>
        <begin position="181"/>
        <end position="212"/>
    </location>
</feature>
<evidence type="ECO:0000256" key="4">
    <source>
        <dbReference type="ARBA" id="ARBA00022679"/>
    </source>
</evidence>
<feature type="domain" description="Histidine kinase" evidence="8">
    <location>
        <begin position="233"/>
        <end position="447"/>
    </location>
</feature>
<dbReference type="Pfam" id="PF02518">
    <property type="entry name" value="HATPase_c"/>
    <property type="match status" value="1"/>
</dbReference>
<dbReference type="CDD" id="cd00130">
    <property type="entry name" value="PAS"/>
    <property type="match status" value="1"/>
</dbReference>
<evidence type="ECO:0000256" key="2">
    <source>
        <dbReference type="ARBA" id="ARBA00012438"/>
    </source>
</evidence>
<dbReference type="EC" id="2.7.13.3" evidence="2"/>
<dbReference type="GO" id="GO:0007234">
    <property type="term" value="P:osmosensory signaling via phosphorelay pathway"/>
    <property type="evidence" value="ECO:0007669"/>
    <property type="project" value="TreeGrafter"/>
</dbReference>
<dbReference type="SMART" id="SM00388">
    <property type="entry name" value="HisKA"/>
    <property type="match status" value="1"/>
</dbReference>
<evidence type="ECO:0000256" key="1">
    <source>
        <dbReference type="ARBA" id="ARBA00000085"/>
    </source>
</evidence>
<evidence type="ECO:0000256" key="7">
    <source>
        <dbReference type="SAM" id="Coils"/>
    </source>
</evidence>
<dbReference type="Gene3D" id="1.10.287.130">
    <property type="match status" value="1"/>
</dbReference>
<dbReference type="PANTHER" id="PTHR42878">
    <property type="entry name" value="TWO-COMPONENT HISTIDINE KINASE"/>
    <property type="match status" value="1"/>
</dbReference>
<gene>
    <name evidence="9" type="ORF">JFN93_11025</name>
</gene>
<dbReference type="PANTHER" id="PTHR42878:SF15">
    <property type="entry name" value="BACTERIOPHYTOCHROME"/>
    <property type="match status" value="1"/>
</dbReference>
<evidence type="ECO:0000259" key="8">
    <source>
        <dbReference type="PROSITE" id="PS50109"/>
    </source>
</evidence>
<dbReference type="AlphaFoldDB" id="A0A8J7LYQ1"/>
<dbReference type="SUPFAM" id="SSF47384">
    <property type="entry name" value="Homodimeric domain of signal transducing histidine kinase"/>
    <property type="match status" value="1"/>
</dbReference>
<dbReference type="CDD" id="cd00082">
    <property type="entry name" value="HisKA"/>
    <property type="match status" value="1"/>
</dbReference>
<name>A0A8J7LYQ1_9BACT</name>
<dbReference type="InterPro" id="IPR003661">
    <property type="entry name" value="HisK_dim/P_dom"/>
</dbReference>
<keyword evidence="4" id="KW-0808">Transferase</keyword>
<dbReference type="PROSITE" id="PS50109">
    <property type="entry name" value="HIS_KIN"/>
    <property type="match status" value="1"/>
</dbReference>
<dbReference type="Gene3D" id="3.30.450.20">
    <property type="entry name" value="PAS domain"/>
    <property type="match status" value="1"/>
</dbReference>
<dbReference type="RefSeq" id="WP_199384133.1">
    <property type="nucleotide sequence ID" value="NZ_JAEMHM010000008.1"/>
</dbReference>
<reference evidence="9" key="1">
    <citation type="submission" date="2020-12" db="EMBL/GenBank/DDBJ databases">
        <title>Geomonas sp. Red875, isolated from river sediment.</title>
        <authorList>
            <person name="Xu Z."/>
            <person name="Zhang Z."/>
            <person name="Masuda Y."/>
            <person name="Itoh H."/>
            <person name="Senoo K."/>
        </authorList>
    </citation>
    <scope>NUCLEOTIDE SEQUENCE</scope>
    <source>
        <strain evidence="9">Red875</strain>
    </source>
</reference>
<dbReference type="EMBL" id="JAEMHM010000008">
    <property type="protein sequence ID" value="MBJ6725242.1"/>
    <property type="molecule type" value="Genomic_DNA"/>
</dbReference>
<dbReference type="SMART" id="SM00387">
    <property type="entry name" value="HATPase_c"/>
    <property type="match status" value="1"/>
</dbReference>
<evidence type="ECO:0000313" key="10">
    <source>
        <dbReference type="Proteomes" id="UP000636888"/>
    </source>
</evidence>
<keyword evidence="10" id="KW-1185">Reference proteome</keyword>
<evidence type="ECO:0000256" key="6">
    <source>
        <dbReference type="ARBA" id="ARBA00023136"/>
    </source>
</evidence>
<sequence length="451" mass="50552">MTVKGYRVPGAGELRQIAEERLDASSSATEPARAEFDRERFLRELQVNQIELELQHAEILHARDEVEALLEKYTDLYDFAPIGYLTLNGQGIISSANLCAATLLDVERSHLLGRRFGLFVADEARSRFAAFLDDVFASQEKKYCELPLITQTNRPHFVRIEAIASESSPMCRVAVVDITELKLSEDRIIRLNNELEQRVKERTAELEFANRALNASYAVLEASYRELEVFSYAVAHDLRTPLRGMSGFSNILLEDYSARLDEPGQALLKRIGTAAGKMGQLVDGILNLSRLTRVRLTKTNVDLSLLAGEILDLLSELEPERKVDTAVAGGIIAYGDLHLLRQVLENLLQNAWKYTGKCPAARIEFGTVCTNGETVYFVRDNGIGFDMLHTARLFIPFERLHGEYEYEGIGIGLATVQRIVQKHDGRIWAEGRPDEGASFYFTLPERIGPAA</sequence>
<dbReference type="InterPro" id="IPR050351">
    <property type="entry name" value="BphY/WalK/GraS-like"/>
</dbReference>
<dbReference type="InterPro" id="IPR035965">
    <property type="entry name" value="PAS-like_dom_sf"/>
</dbReference>
<organism evidence="9 10">
    <name type="scientific">Geomesophilobacter sediminis</name>
    <dbReference type="NCBI Taxonomy" id="2798584"/>
    <lineage>
        <taxon>Bacteria</taxon>
        <taxon>Pseudomonadati</taxon>
        <taxon>Thermodesulfobacteriota</taxon>
        <taxon>Desulfuromonadia</taxon>
        <taxon>Geobacterales</taxon>
        <taxon>Geobacteraceae</taxon>
        <taxon>Geomesophilobacter</taxon>
    </lineage>
</organism>
<dbReference type="InterPro" id="IPR036890">
    <property type="entry name" value="HATPase_C_sf"/>
</dbReference>
<dbReference type="InterPro" id="IPR036097">
    <property type="entry name" value="HisK_dim/P_sf"/>
</dbReference>
<dbReference type="InterPro" id="IPR005467">
    <property type="entry name" value="His_kinase_dom"/>
</dbReference>
<dbReference type="SUPFAM" id="SSF55785">
    <property type="entry name" value="PYP-like sensor domain (PAS domain)"/>
    <property type="match status" value="1"/>
</dbReference>
<dbReference type="FunFam" id="3.30.565.10:FF:000006">
    <property type="entry name" value="Sensor histidine kinase WalK"/>
    <property type="match status" value="1"/>
</dbReference>
<dbReference type="GO" id="GO:0000156">
    <property type="term" value="F:phosphorelay response regulator activity"/>
    <property type="evidence" value="ECO:0007669"/>
    <property type="project" value="TreeGrafter"/>
</dbReference>
<evidence type="ECO:0000256" key="5">
    <source>
        <dbReference type="ARBA" id="ARBA00022777"/>
    </source>
</evidence>
<comment type="caution">
    <text evidence="9">The sequence shown here is derived from an EMBL/GenBank/DDBJ whole genome shotgun (WGS) entry which is preliminary data.</text>
</comment>
<dbReference type="PRINTS" id="PR00344">
    <property type="entry name" value="BCTRLSENSOR"/>
</dbReference>
<dbReference type="Pfam" id="PF00512">
    <property type="entry name" value="HisKA"/>
    <property type="match status" value="1"/>
</dbReference>
<dbReference type="Pfam" id="PF13426">
    <property type="entry name" value="PAS_9"/>
    <property type="match status" value="1"/>
</dbReference>
<keyword evidence="5" id="KW-0418">Kinase</keyword>
<protein>
    <recommendedName>
        <fullName evidence="2">histidine kinase</fullName>
        <ecNumber evidence="2">2.7.13.3</ecNumber>
    </recommendedName>
</protein>
<dbReference type="SUPFAM" id="SSF55874">
    <property type="entry name" value="ATPase domain of HSP90 chaperone/DNA topoisomerase II/histidine kinase"/>
    <property type="match status" value="1"/>
</dbReference>
<dbReference type="InterPro" id="IPR003594">
    <property type="entry name" value="HATPase_dom"/>
</dbReference>